<reference evidence="2 3" key="1">
    <citation type="journal article" date="2016" name="Nat. Commun.">
        <title>Thousands of microbial genomes shed light on interconnected biogeochemical processes in an aquifer system.</title>
        <authorList>
            <person name="Anantharaman K."/>
            <person name="Brown C.T."/>
            <person name="Hug L.A."/>
            <person name="Sharon I."/>
            <person name="Castelle C.J."/>
            <person name="Probst A.J."/>
            <person name="Thomas B.C."/>
            <person name="Singh A."/>
            <person name="Wilkins M.J."/>
            <person name="Karaoz U."/>
            <person name="Brodie E.L."/>
            <person name="Williams K.H."/>
            <person name="Hubbard S.S."/>
            <person name="Banfield J.F."/>
        </authorList>
    </citation>
    <scope>NUCLEOTIDE SEQUENCE [LARGE SCALE GENOMIC DNA]</scope>
</reference>
<evidence type="ECO:0000313" key="2">
    <source>
        <dbReference type="EMBL" id="OGG64271.1"/>
    </source>
</evidence>
<evidence type="ECO:0000256" key="1">
    <source>
        <dbReference type="SAM" id="Phobius"/>
    </source>
</evidence>
<dbReference type="AlphaFoldDB" id="A0A1F6DS70"/>
<feature type="transmembrane region" description="Helical" evidence="1">
    <location>
        <begin position="31"/>
        <end position="54"/>
    </location>
</feature>
<sequence length="193" mass="20776">MDLPPTIPTSFVPRSTFTSARRKFRSDFTDVFGLFAYAVLGIVFALALGIFFYGRILAGAQASKDAALAKAEKAIDPATVRGFVQLRDRLTAGQRMLGNHIALSNFFKLVETLLPANVRLSTLHLTLDTTKKVRLEGSGVAKSFNALAAVSNAFAADGRIKEAIFSNIVVNRDSSVSFTLSATLDSKIVAFSP</sequence>
<comment type="caution">
    <text evidence="2">The sequence shown here is derived from an EMBL/GenBank/DDBJ whole genome shotgun (WGS) entry which is preliminary data.</text>
</comment>
<protein>
    <recommendedName>
        <fullName evidence="4">PilN domain-containing protein</fullName>
    </recommendedName>
</protein>
<dbReference type="EMBL" id="MFLJ01000029">
    <property type="protein sequence ID" value="OGG64271.1"/>
    <property type="molecule type" value="Genomic_DNA"/>
</dbReference>
<proteinExistence type="predicted"/>
<evidence type="ECO:0008006" key="4">
    <source>
        <dbReference type="Google" id="ProtNLM"/>
    </source>
</evidence>
<dbReference type="STRING" id="1798496.A3C94_00430"/>
<keyword evidence="1" id="KW-0812">Transmembrane</keyword>
<evidence type="ECO:0000313" key="3">
    <source>
        <dbReference type="Proteomes" id="UP000177232"/>
    </source>
</evidence>
<organism evidence="2 3">
    <name type="scientific">Candidatus Kaiserbacteria bacterium RIFCSPHIGHO2_02_FULL_55_17</name>
    <dbReference type="NCBI Taxonomy" id="1798496"/>
    <lineage>
        <taxon>Bacteria</taxon>
        <taxon>Candidatus Kaiseribacteriota</taxon>
    </lineage>
</organism>
<keyword evidence="1" id="KW-0472">Membrane</keyword>
<name>A0A1F6DS70_9BACT</name>
<accession>A0A1F6DS70</accession>
<keyword evidence="1" id="KW-1133">Transmembrane helix</keyword>
<dbReference type="Proteomes" id="UP000177232">
    <property type="component" value="Unassembled WGS sequence"/>
</dbReference>
<gene>
    <name evidence="2" type="ORF">A3C94_00430</name>
</gene>